<keyword evidence="2" id="KW-1185">Reference proteome</keyword>
<organism evidence="1 2">
    <name type="scientific">Frondihabitans sucicola</name>
    <dbReference type="NCBI Taxonomy" id="1268041"/>
    <lineage>
        <taxon>Bacteria</taxon>
        <taxon>Bacillati</taxon>
        <taxon>Actinomycetota</taxon>
        <taxon>Actinomycetes</taxon>
        <taxon>Micrococcales</taxon>
        <taxon>Microbacteriaceae</taxon>
        <taxon>Frondihabitans</taxon>
    </lineage>
</organism>
<proteinExistence type="predicted"/>
<sequence length="178" mass="18692">MGASSSSRGRRIARSTFVGHDALLTPAFGGVTLFSRKTGHKSVVTIPGMKNGQSAQYAWLPGSTKLLIAATAALEQTLTSRMTVTGPPDPAGVVQVTGDLRDAGSTTVHEAVGTLDVHTGRLVWQTTLPAGYRLAYPAGPAGQSSGRHFLIQPSTSLKVFAWTPAPASHRRQSTQRST</sequence>
<name>A0ABN6Y328_9MICO</name>
<evidence type="ECO:0000313" key="2">
    <source>
        <dbReference type="Proteomes" id="UP001321486"/>
    </source>
</evidence>
<protein>
    <submittedName>
        <fullName evidence="1">Uncharacterized protein</fullName>
    </submittedName>
</protein>
<evidence type="ECO:0000313" key="1">
    <source>
        <dbReference type="EMBL" id="BDZ50492.1"/>
    </source>
</evidence>
<dbReference type="Proteomes" id="UP001321486">
    <property type="component" value="Chromosome"/>
</dbReference>
<dbReference type="EMBL" id="AP027732">
    <property type="protein sequence ID" value="BDZ50492.1"/>
    <property type="molecule type" value="Genomic_DNA"/>
</dbReference>
<accession>A0ABN6Y328</accession>
<dbReference type="RefSeq" id="WP_286343500.1">
    <property type="nucleotide sequence ID" value="NZ_AP027732.1"/>
</dbReference>
<reference evidence="2" key="1">
    <citation type="journal article" date="2019" name="Int. J. Syst. Evol. Microbiol.">
        <title>The Global Catalogue of Microorganisms (GCM) 10K type strain sequencing project: providing services to taxonomists for standard genome sequencing and annotation.</title>
        <authorList>
            <consortium name="The Broad Institute Genomics Platform"/>
            <consortium name="The Broad Institute Genome Sequencing Center for Infectious Disease"/>
            <person name="Wu L."/>
            <person name="Ma J."/>
        </authorList>
    </citation>
    <scope>NUCLEOTIDE SEQUENCE [LARGE SCALE GENOMIC DNA]</scope>
    <source>
        <strain evidence="2">NBRC 108728</strain>
    </source>
</reference>
<gene>
    <name evidence="1" type="ORF">GCM10025867_27330</name>
</gene>